<dbReference type="InterPro" id="IPR056672">
    <property type="entry name" value="DUF7770"/>
</dbReference>
<dbReference type="EC" id="4.2.3.-" evidence="4"/>
<dbReference type="Gene3D" id="1.10.600.10">
    <property type="entry name" value="Farnesyl Diphosphate Synthase"/>
    <property type="match status" value="1"/>
</dbReference>
<evidence type="ECO:0000256" key="3">
    <source>
        <dbReference type="ARBA" id="ARBA00022842"/>
    </source>
</evidence>
<dbReference type="PANTHER" id="PTHR35201:SF4">
    <property type="entry name" value="BETA-PINACENE SYNTHASE-RELATED"/>
    <property type="match status" value="1"/>
</dbReference>
<keyword evidence="4" id="KW-0456">Lyase</keyword>
<dbReference type="OrthoDB" id="4222834at2759"/>
<dbReference type="Proteomes" id="UP000018001">
    <property type="component" value="Unassembled WGS sequence"/>
</dbReference>
<dbReference type="SUPFAM" id="SSF48576">
    <property type="entry name" value="Terpenoid synthases"/>
    <property type="match status" value="1"/>
</dbReference>
<dbReference type="InParanoid" id="V5GCK8"/>
<dbReference type="HOGENOM" id="CLU_427575_0_0_1"/>
<dbReference type="InterPro" id="IPR008949">
    <property type="entry name" value="Isoprenoid_synthase_dom_sf"/>
</dbReference>
<comment type="similarity">
    <text evidence="2 4">Belongs to the terpene synthase family.</text>
</comment>
<dbReference type="Pfam" id="PF24968">
    <property type="entry name" value="DUF7770"/>
    <property type="match status" value="1"/>
</dbReference>
<gene>
    <name evidence="7" type="ORF">PVAR5_8523</name>
</gene>
<accession>V5GCK8</accession>
<protein>
    <recommendedName>
        <fullName evidence="4">Terpene synthase</fullName>
        <ecNumber evidence="4">4.2.3.-</ecNumber>
    </recommendedName>
</protein>
<keyword evidence="3 4" id="KW-0460">Magnesium</keyword>
<proteinExistence type="inferred from homology"/>
<feature type="region of interest" description="Disordered" evidence="5">
    <location>
        <begin position="39"/>
        <end position="65"/>
    </location>
</feature>
<keyword evidence="8" id="KW-1185">Reference proteome</keyword>
<evidence type="ECO:0000256" key="2">
    <source>
        <dbReference type="ARBA" id="ARBA00006333"/>
    </source>
</evidence>
<reference evidence="8" key="1">
    <citation type="journal article" date="2014" name="Genome Announc.">
        <title>Draft genome sequence of the formaldehyde-resistant fungus Byssochlamys spectabilis No. 5 (anamorph Paecilomyces variotii No. 5) (NBRC109023).</title>
        <authorList>
            <person name="Oka T."/>
            <person name="Ekino K."/>
            <person name="Fukuda K."/>
            <person name="Nomura Y."/>
        </authorList>
    </citation>
    <scope>NUCLEOTIDE SEQUENCE [LARGE SCALE GENOMIC DNA]</scope>
    <source>
        <strain evidence="8">No. 5 / NBRC 109023</strain>
    </source>
</reference>
<dbReference type="InterPro" id="IPR034686">
    <property type="entry name" value="Terpene_cyclase-like_2"/>
</dbReference>
<evidence type="ECO:0000259" key="6">
    <source>
        <dbReference type="Pfam" id="PF24968"/>
    </source>
</evidence>
<evidence type="ECO:0000313" key="7">
    <source>
        <dbReference type="EMBL" id="GAD99796.1"/>
    </source>
</evidence>
<keyword evidence="4" id="KW-0479">Metal-binding</keyword>
<evidence type="ECO:0000313" key="8">
    <source>
        <dbReference type="Proteomes" id="UP000018001"/>
    </source>
</evidence>
<dbReference type="AlphaFoldDB" id="V5GCK8"/>
<organism evidence="7 8">
    <name type="scientific">Byssochlamys spectabilis (strain No. 5 / NBRC 109023)</name>
    <name type="common">Paecilomyces variotii</name>
    <dbReference type="NCBI Taxonomy" id="1356009"/>
    <lineage>
        <taxon>Eukaryota</taxon>
        <taxon>Fungi</taxon>
        <taxon>Dikarya</taxon>
        <taxon>Ascomycota</taxon>
        <taxon>Pezizomycotina</taxon>
        <taxon>Eurotiomycetes</taxon>
        <taxon>Eurotiomycetidae</taxon>
        <taxon>Eurotiales</taxon>
        <taxon>Thermoascaceae</taxon>
        <taxon>Paecilomyces</taxon>
    </lineage>
</organism>
<evidence type="ECO:0000256" key="5">
    <source>
        <dbReference type="SAM" id="MobiDB-lite"/>
    </source>
</evidence>
<comment type="cofactor">
    <cofactor evidence="1 4">
        <name>Mg(2+)</name>
        <dbReference type="ChEBI" id="CHEBI:18420"/>
    </cofactor>
</comment>
<sequence length="640" mass="72062">MALSYLRQSPHLSLPLKRAFSFRRGGKKNTQKNAVLSPITEKSPVQEITSKRSSSTSASDVRNEDAVPEGMMRIPDLFVSWAAQKPRVNRFYDEVKPEVEEWFKVKCKLDDAQYNKFVAADLCWFAAVWAPDADKEGFRLACHWVGWVFVFDDRIDEGVLKYKTDIVREEIDTALSRLSPDPAPYSEEQGEMLTFDLICQEIKKCSKGLQDRFLKKHLYYMNEVLEQTNPEAIKESHDLESFINHHRGSVGIYPIYPILEYCNNLNLPDYVFESASIQKLEALGAEIVLLTNDSMSYLKEAVNGDEHNIIMILRQQGLSQQAAYQRIGEEITRRYREWYVALAELPLWGEEIDVQVQRYVAALQETVLANLNWSHRPMEDQNPEPDPHPVVPNGSPGTEIEAGTKTKTNPPPPSRPLSPSETALQIHTVRIAVHSLGRFLSSDTRSSNHVSISLLVGNGAAIRLDMFKAGVTDTMGTYRARWCEYEVSKRAVKMWDLKPVEGLIAGDVLAMVEREGRGRSDTISISGEHGRVPSNAISIQLLQRPYYSRLATLSPAFKTLHHHWSFSLAACKSVRAAMADYGEEICVNNTILLTLPLGVRLWFSSAPTAVLRVSPKVWPAVEVSGFGHLLVETGLSSCLK</sequence>
<evidence type="ECO:0000256" key="4">
    <source>
        <dbReference type="RuleBase" id="RU366034"/>
    </source>
</evidence>
<dbReference type="EMBL" id="BAUL01000326">
    <property type="protein sequence ID" value="GAD99796.1"/>
    <property type="molecule type" value="Genomic_DNA"/>
</dbReference>
<evidence type="ECO:0000256" key="1">
    <source>
        <dbReference type="ARBA" id="ARBA00001946"/>
    </source>
</evidence>
<feature type="domain" description="DUF7770" evidence="6">
    <location>
        <begin position="429"/>
        <end position="518"/>
    </location>
</feature>
<dbReference type="GO" id="GO:0010333">
    <property type="term" value="F:terpene synthase activity"/>
    <property type="evidence" value="ECO:0007669"/>
    <property type="project" value="InterPro"/>
</dbReference>
<dbReference type="Pfam" id="PF19086">
    <property type="entry name" value="Terpene_syn_C_2"/>
    <property type="match status" value="1"/>
</dbReference>
<name>V5GCK8_BYSSN</name>
<dbReference type="PANTHER" id="PTHR35201">
    <property type="entry name" value="TERPENE SYNTHASE"/>
    <property type="match status" value="1"/>
</dbReference>
<comment type="caution">
    <text evidence="7">The sequence shown here is derived from an EMBL/GenBank/DDBJ whole genome shotgun (WGS) entry which is preliminary data.</text>
</comment>
<dbReference type="GO" id="GO:0046872">
    <property type="term" value="F:metal ion binding"/>
    <property type="evidence" value="ECO:0007669"/>
    <property type="project" value="UniProtKB-KW"/>
</dbReference>
<feature type="region of interest" description="Disordered" evidence="5">
    <location>
        <begin position="375"/>
        <end position="420"/>
    </location>
</feature>
<dbReference type="eggNOG" id="ENOG502S2X0">
    <property type="taxonomic scope" value="Eukaryota"/>
</dbReference>
<dbReference type="GO" id="GO:0008299">
    <property type="term" value="P:isoprenoid biosynthetic process"/>
    <property type="evidence" value="ECO:0007669"/>
    <property type="project" value="UniProtKB-ARBA"/>
</dbReference>